<sequence length="73" mass="8149">MTKPSEITVTEVQRKFIYEGRELADFNPELGAEDIKKMHAMTIPELASAVVEGPELKDGAHVYTFKKRLGTKG</sequence>
<protein>
    <submittedName>
        <fullName evidence="1">PRTRC system protein C</fullName>
    </submittedName>
</protein>
<dbReference type="InterPro" id="IPR022289">
    <property type="entry name" value="PRTRC_protein-C"/>
</dbReference>
<dbReference type="EMBL" id="JBHSOH010000015">
    <property type="protein sequence ID" value="MFC5849222.1"/>
    <property type="molecule type" value="Genomic_DNA"/>
</dbReference>
<proteinExistence type="predicted"/>
<reference evidence="2" key="1">
    <citation type="journal article" date="2019" name="Int. J. Syst. Evol. Microbiol.">
        <title>The Global Catalogue of Microorganisms (GCM) 10K type strain sequencing project: providing services to taxonomists for standard genome sequencing and annotation.</title>
        <authorList>
            <consortium name="The Broad Institute Genomics Platform"/>
            <consortium name="The Broad Institute Genome Sequencing Center for Infectious Disease"/>
            <person name="Wu L."/>
            <person name="Ma J."/>
        </authorList>
    </citation>
    <scope>NUCLEOTIDE SEQUENCE [LARGE SCALE GENOMIC DNA]</scope>
    <source>
        <strain evidence="2">CGMCC 1.15053</strain>
    </source>
</reference>
<dbReference type="InterPro" id="IPR032866">
    <property type="entry name" value="Prok_Ub"/>
</dbReference>
<dbReference type="NCBIfam" id="TIGR03738">
    <property type="entry name" value="PRTRC_C"/>
    <property type="match status" value="1"/>
</dbReference>
<comment type="caution">
    <text evidence="1">The sequence shown here is derived from an EMBL/GenBank/DDBJ whole genome shotgun (WGS) entry which is preliminary data.</text>
</comment>
<gene>
    <name evidence="1" type="ORF">ACFPQ6_12970</name>
</gene>
<name>A0ABW1DKT3_9DEIO</name>
<organism evidence="1 2">
    <name type="scientific">Deinococcus petrolearius</name>
    <dbReference type="NCBI Taxonomy" id="1751295"/>
    <lineage>
        <taxon>Bacteria</taxon>
        <taxon>Thermotogati</taxon>
        <taxon>Deinococcota</taxon>
        <taxon>Deinococci</taxon>
        <taxon>Deinococcales</taxon>
        <taxon>Deinococcaceae</taxon>
        <taxon>Deinococcus</taxon>
    </lineage>
</organism>
<dbReference type="Proteomes" id="UP001595979">
    <property type="component" value="Unassembled WGS sequence"/>
</dbReference>
<keyword evidence="2" id="KW-1185">Reference proteome</keyword>
<accession>A0ABW1DKT3</accession>
<dbReference type="Pfam" id="PF14454">
    <property type="entry name" value="Prok_Ub"/>
    <property type="match status" value="1"/>
</dbReference>
<evidence type="ECO:0000313" key="1">
    <source>
        <dbReference type="EMBL" id="MFC5849222.1"/>
    </source>
</evidence>
<evidence type="ECO:0000313" key="2">
    <source>
        <dbReference type="Proteomes" id="UP001595979"/>
    </source>
</evidence>
<dbReference type="RefSeq" id="WP_014682720.1">
    <property type="nucleotide sequence ID" value="NZ_JBHSOH010000015.1"/>
</dbReference>